<keyword evidence="3" id="KW-1185">Reference proteome</keyword>
<dbReference type="EMBL" id="JAXCLW010000002">
    <property type="protein sequence ID" value="MDY0883171.1"/>
    <property type="molecule type" value="Genomic_DNA"/>
</dbReference>
<dbReference type="InterPro" id="IPR041916">
    <property type="entry name" value="Anti_sigma_zinc_sf"/>
</dbReference>
<comment type="caution">
    <text evidence="2">The sequence shown here is derived from an EMBL/GenBank/DDBJ whole genome shotgun (WGS) entry which is preliminary data.</text>
</comment>
<sequence length="262" mass="28966">MSTRENCDKVLLVQADFDGELDAQQSAALVTHRETCPYCREAWAQLSDTRNALRRGATYHSASDALRRRLDRQLAVAGMVPVVTHPRPSATGTGGLLAWWRSLVGFGLGAAVATVAVLMLIQPVPSGDIADLVMENHIRSLQPGHLVDIASNNQHNVKPWFDGKIDFAPPIKNLADQGFPLEGGRLDYLKNREIAALVYRGGQHLINVLVWPADGASEPPQLLERAGYNIIHWQEKDMTLWAISDLNTAELQNFVALWRTHP</sequence>
<organism evidence="2 3">
    <name type="scientific">Dongia soli</name>
    <dbReference type="NCBI Taxonomy" id="600628"/>
    <lineage>
        <taxon>Bacteria</taxon>
        <taxon>Pseudomonadati</taxon>
        <taxon>Pseudomonadota</taxon>
        <taxon>Alphaproteobacteria</taxon>
        <taxon>Rhodospirillales</taxon>
        <taxon>Dongiaceae</taxon>
        <taxon>Dongia</taxon>
    </lineage>
</organism>
<dbReference type="Proteomes" id="UP001279642">
    <property type="component" value="Unassembled WGS sequence"/>
</dbReference>
<keyword evidence="1" id="KW-0472">Membrane</keyword>
<name>A0ABU5EA10_9PROT</name>
<keyword evidence="1" id="KW-1133">Transmembrane helix</keyword>
<reference evidence="2 3" key="1">
    <citation type="journal article" date="2016" name="Antonie Van Leeuwenhoek">
        <title>Dongia soli sp. nov., isolated from soil from Dokdo, Korea.</title>
        <authorList>
            <person name="Kim D.U."/>
            <person name="Lee H."/>
            <person name="Kim H."/>
            <person name="Kim S.G."/>
            <person name="Ka J.O."/>
        </authorList>
    </citation>
    <scope>NUCLEOTIDE SEQUENCE [LARGE SCALE GENOMIC DNA]</scope>
    <source>
        <strain evidence="2 3">D78</strain>
    </source>
</reference>
<dbReference type="Gene3D" id="1.10.10.1320">
    <property type="entry name" value="Anti-sigma factor, zinc-finger domain"/>
    <property type="match status" value="1"/>
</dbReference>
<dbReference type="RefSeq" id="WP_320508216.1">
    <property type="nucleotide sequence ID" value="NZ_JAXCLW010000002.1"/>
</dbReference>
<proteinExistence type="predicted"/>
<evidence type="ECO:0000313" key="2">
    <source>
        <dbReference type="EMBL" id="MDY0883171.1"/>
    </source>
</evidence>
<gene>
    <name evidence="2" type="ORF">SMD27_09975</name>
</gene>
<keyword evidence="1" id="KW-0812">Transmembrane</keyword>
<feature type="transmembrane region" description="Helical" evidence="1">
    <location>
        <begin position="98"/>
        <end position="121"/>
    </location>
</feature>
<evidence type="ECO:0000256" key="1">
    <source>
        <dbReference type="SAM" id="Phobius"/>
    </source>
</evidence>
<accession>A0ABU5EA10</accession>
<evidence type="ECO:0000313" key="3">
    <source>
        <dbReference type="Proteomes" id="UP001279642"/>
    </source>
</evidence>
<protein>
    <submittedName>
        <fullName evidence="2">Anti-sigma factor</fullName>
    </submittedName>
</protein>